<dbReference type="Pfam" id="PF07729">
    <property type="entry name" value="FCD"/>
    <property type="match status" value="1"/>
</dbReference>
<name>A0A7X1TK71_9BURK</name>
<dbReference type="AlphaFoldDB" id="A0A7X1TK71"/>
<comment type="caution">
    <text evidence="5">The sequence shown here is derived from an EMBL/GenBank/DDBJ whole genome shotgun (WGS) entry which is preliminary data.</text>
</comment>
<dbReference type="InterPro" id="IPR036390">
    <property type="entry name" value="WH_DNA-bd_sf"/>
</dbReference>
<evidence type="ECO:0000259" key="4">
    <source>
        <dbReference type="PROSITE" id="PS50949"/>
    </source>
</evidence>
<dbReference type="SUPFAM" id="SSF46785">
    <property type="entry name" value="Winged helix' DNA-binding domain"/>
    <property type="match status" value="1"/>
</dbReference>
<evidence type="ECO:0000313" key="6">
    <source>
        <dbReference type="Proteomes" id="UP000484381"/>
    </source>
</evidence>
<dbReference type="InterPro" id="IPR000524">
    <property type="entry name" value="Tscrpt_reg_HTH_GntR"/>
</dbReference>
<evidence type="ECO:0000256" key="2">
    <source>
        <dbReference type="ARBA" id="ARBA00023125"/>
    </source>
</evidence>
<dbReference type="InterPro" id="IPR008920">
    <property type="entry name" value="TF_FadR/GntR_C"/>
</dbReference>
<dbReference type="SMART" id="SM00895">
    <property type="entry name" value="FCD"/>
    <property type="match status" value="1"/>
</dbReference>
<dbReference type="PANTHER" id="PTHR43537">
    <property type="entry name" value="TRANSCRIPTIONAL REGULATOR, GNTR FAMILY"/>
    <property type="match status" value="1"/>
</dbReference>
<dbReference type="SUPFAM" id="SSF48008">
    <property type="entry name" value="GntR ligand-binding domain-like"/>
    <property type="match status" value="1"/>
</dbReference>
<dbReference type="PROSITE" id="PS50949">
    <property type="entry name" value="HTH_GNTR"/>
    <property type="match status" value="1"/>
</dbReference>
<organism evidence="5 6">
    <name type="scientific">Paraburkholderia franconis</name>
    <dbReference type="NCBI Taxonomy" id="2654983"/>
    <lineage>
        <taxon>Bacteria</taxon>
        <taxon>Pseudomonadati</taxon>
        <taxon>Pseudomonadota</taxon>
        <taxon>Betaproteobacteria</taxon>
        <taxon>Burkholderiales</taxon>
        <taxon>Burkholderiaceae</taxon>
        <taxon>Paraburkholderia</taxon>
    </lineage>
</organism>
<dbReference type="GO" id="GO:0003700">
    <property type="term" value="F:DNA-binding transcription factor activity"/>
    <property type="evidence" value="ECO:0007669"/>
    <property type="project" value="InterPro"/>
</dbReference>
<dbReference type="Gene3D" id="1.20.120.530">
    <property type="entry name" value="GntR ligand-binding domain-like"/>
    <property type="match status" value="1"/>
</dbReference>
<keyword evidence="6" id="KW-1185">Reference proteome</keyword>
<protein>
    <submittedName>
        <fullName evidence="5">FCD domain-containing protein</fullName>
    </submittedName>
</protein>
<keyword evidence="1" id="KW-0805">Transcription regulation</keyword>
<dbReference type="InterPro" id="IPR011711">
    <property type="entry name" value="GntR_C"/>
</dbReference>
<dbReference type="RefSeq" id="WP_152766509.1">
    <property type="nucleotide sequence ID" value="NZ_WHNP01000057.1"/>
</dbReference>
<evidence type="ECO:0000256" key="1">
    <source>
        <dbReference type="ARBA" id="ARBA00023015"/>
    </source>
</evidence>
<dbReference type="InterPro" id="IPR036388">
    <property type="entry name" value="WH-like_DNA-bd_sf"/>
</dbReference>
<keyword evidence="2" id="KW-0238">DNA-binding</keyword>
<dbReference type="Proteomes" id="UP000484381">
    <property type="component" value="Unassembled WGS sequence"/>
</dbReference>
<dbReference type="Pfam" id="PF00392">
    <property type="entry name" value="GntR"/>
    <property type="match status" value="1"/>
</dbReference>
<dbReference type="Gene3D" id="1.10.10.10">
    <property type="entry name" value="Winged helix-like DNA-binding domain superfamily/Winged helix DNA-binding domain"/>
    <property type="match status" value="1"/>
</dbReference>
<keyword evidence="3" id="KW-0804">Transcription</keyword>
<feature type="domain" description="HTH gntR-type" evidence="4">
    <location>
        <begin position="11"/>
        <end position="78"/>
    </location>
</feature>
<sequence length="235" mass="26602">MTDTGTRKHSTHQVRQIVEALEEQIVLGWLLPRERIVEDKLAAEFDCKKHVVREAIFELERMGLVEHVPNKGASVRMLSPTEVQQIYSVREVLEVLAAEQIPLPGATVFVEELEKIQQAHARAVDAKDYRGAFHTNMEFHNHLFSACGNPYLAEMIRNSAQKVHGARFYTSASDTHLSLARDEHAAMVVAIRNGKRDDLVELCRKHLGPSLDTYLAAVRGFFRTEHGAESKRTPR</sequence>
<reference evidence="5 6" key="1">
    <citation type="submission" date="2019-10" db="EMBL/GenBank/DDBJ databases">
        <title>Paraburkholderia sp. isolated from nodules of Mimosa pudica from Brazilian Atlantic Forest soils.</title>
        <authorList>
            <person name="Paulitsch F."/>
            <person name="Hungria M."/>
            <person name="Dall'Agnol R."/>
        </authorList>
    </citation>
    <scope>NUCLEOTIDE SEQUENCE [LARGE SCALE GENOMIC DNA]</scope>
    <source>
        <strain evidence="5 6">CNPSo 3157</strain>
    </source>
</reference>
<evidence type="ECO:0000256" key="3">
    <source>
        <dbReference type="ARBA" id="ARBA00023163"/>
    </source>
</evidence>
<evidence type="ECO:0000313" key="5">
    <source>
        <dbReference type="EMBL" id="MPW22093.1"/>
    </source>
</evidence>
<dbReference type="PANTHER" id="PTHR43537:SF49">
    <property type="entry name" value="TRANSCRIPTIONAL REGULATORY PROTEIN"/>
    <property type="match status" value="1"/>
</dbReference>
<gene>
    <name evidence="5" type="ORF">GCT13_35960</name>
</gene>
<dbReference type="SMART" id="SM00345">
    <property type="entry name" value="HTH_GNTR"/>
    <property type="match status" value="1"/>
</dbReference>
<proteinExistence type="predicted"/>
<accession>A0A7X1TK71</accession>
<dbReference type="GO" id="GO:0003677">
    <property type="term" value="F:DNA binding"/>
    <property type="evidence" value="ECO:0007669"/>
    <property type="project" value="UniProtKB-KW"/>
</dbReference>
<dbReference type="EMBL" id="WHNP01000057">
    <property type="protein sequence ID" value="MPW22093.1"/>
    <property type="molecule type" value="Genomic_DNA"/>
</dbReference>